<dbReference type="AlphaFoldDB" id="A0A372MJX1"/>
<dbReference type="Proteomes" id="UP000264002">
    <property type="component" value="Unassembled WGS sequence"/>
</dbReference>
<sequence>MVEHYDLTILTDDDYDVKYIGEQVKEIIKKSKISDGIISVITSHTSTGILVTEPLECIVSDLEVLLRRLVKDDEEYAHAHFLPTYGRTSANAPGHLRSILTGNSCMFPLRKGKMQMGAAQDILLMEFDGPQERMVFVEIIGE</sequence>
<dbReference type="Gene3D" id="2.60.120.460">
    <property type="entry name" value="YjbQ-like"/>
    <property type="match status" value="1"/>
</dbReference>
<dbReference type="PANTHER" id="PTHR30615">
    <property type="entry name" value="UNCHARACTERIZED PROTEIN YJBQ-RELATED"/>
    <property type="match status" value="1"/>
</dbReference>
<proteinExistence type="inferred from homology"/>
<dbReference type="InterPro" id="IPR035917">
    <property type="entry name" value="YjbQ-like_sf"/>
</dbReference>
<reference evidence="2 3" key="2">
    <citation type="submission" date="2018-09" db="EMBL/GenBank/DDBJ databases">
        <title>Genome of Sphaerochaeta halotolerans strain 4-11.</title>
        <authorList>
            <person name="Nazina T.N."/>
            <person name="Sokolova D.S."/>
        </authorList>
    </citation>
    <scope>NUCLEOTIDE SEQUENCE [LARGE SCALE GENOMIC DNA]</scope>
    <source>
        <strain evidence="2 3">4-11</strain>
    </source>
</reference>
<dbReference type="EMBL" id="QUWK01000001">
    <property type="protein sequence ID" value="RFU96097.1"/>
    <property type="molecule type" value="Genomic_DNA"/>
</dbReference>
<dbReference type="Pfam" id="PF01894">
    <property type="entry name" value="YjbQ"/>
    <property type="match status" value="1"/>
</dbReference>
<gene>
    <name evidence="2" type="ORF">DYP60_00555</name>
</gene>
<dbReference type="PANTHER" id="PTHR30615:SF8">
    <property type="entry name" value="UPF0047 PROTEIN C4A8.02C"/>
    <property type="match status" value="1"/>
</dbReference>
<evidence type="ECO:0000256" key="1">
    <source>
        <dbReference type="ARBA" id="ARBA00005534"/>
    </source>
</evidence>
<organism evidence="2 3">
    <name type="scientific">Sphaerochaeta halotolerans</name>
    <dbReference type="NCBI Taxonomy" id="2293840"/>
    <lineage>
        <taxon>Bacteria</taxon>
        <taxon>Pseudomonadati</taxon>
        <taxon>Spirochaetota</taxon>
        <taxon>Spirochaetia</taxon>
        <taxon>Spirochaetales</taxon>
        <taxon>Sphaerochaetaceae</taxon>
        <taxon>Sphaerochaeta</taxon>
    </lineage>
</organism>
<evidence type="ECO:0000313" key="3">
    <source>
        <dbReference type="Proteomes" id="UP000264002"/>
    </source>
</evidence>
<protein>
    <submittedName>
        <fullName evidence="2">YjbQ family protein</fullName>
    </submittedName>
</protein>
<evidence type="ECO:0000313" key="2">
    <source>
        <dbReference type="EMBL" id="RFU96097.1"/>
    </source>
</evidence>
<keyword evidence="3" id="KW-1185">Reference proteome</keyword>
<name>A0A372MJX1_9SPIR</name>
<dbReference type="PIRSF" id="PIRSF004681">
    <property type="entry name" value="UCP004681"/>
    <property type="match status" value="1"/>
</dbReference>
<dbReference type="RefSeq" id="WP_117328916.1">
    <property type="nucleotide sequence ID" value="NZ_QUWK01000001.1"/>
</dbReference>
<dbReference type="SUPFAM" id="SSF111038">
    <property type="entry name" value="YjbQ-like"/>
    <property type="match status" value="1"/>
</dbReference>
<comment type="caution">
    <text evidence="2">The sequence shown here is derived from an EMBL/GenBank/DDBJ whole genome shotgun (WGS) entry which is preliminary data.</text>
</comment>
<comment type="similarity">
    <text evidence="1">Belongs to the UPF0047 family.</text>
</comment>
<accession>A0A372MJX1</accession>
<dbReference type="InterPro" id="IPR001602">
    <property type="entry name" value="UPF0047_YjbQ-like"/>
</dbReference>
<dbReference type="NCBIfam" id="TIGR00149">
    <property type="entry name" value="TIGR00149_YjbQ"/>
    <property type="match status" value="1"/>
</dbReference>
<reference evidence="3" key="1">
    <citation type="submission" date="2018-08" db="EMBL/GenBank/DDBJ databases">
        <authorList>
            <person name="Grouzdev D.S."/>
            <person name="Krutkina M.S."/>
        </authorList>
    </citation>
    <scope>NUCLEOTIDE SEQUENCE [LARGE SCALE GENOMIC DNA]</scope>
    <source>
        <strain evidence="3">4-11</strain>
    </source>
</reference>